<reference evidence="3" key="1">
    <citation type="journal article" date="2019" name="Int. J. Syst. Evol. Microbiol.">
        <title>The Global Catalogue of Microorganisms (GCM) 10K type strain sequencing project: providing services to taxonomists for standard genome sequencing and annotation.</title>
        <authorList>
            <consortium name="The Broad Institute Genomics Platform"/>
            <consortium name="The Broad Institute Genome Sequencing Center for Infectious Disease"/>
            <person name="Wu L."/>
            <person name="Ma J."/>
        </authorList>
    </citation>
    <scope>NUCLEOTIDE SEQUENCE [LARGE SCALE GENOMIC DNA]</scope>
    <source>
        <strain evidence="3">CCM 8939</strain>
    </source>
</reference>
<evidence type="ECO:0000313" key="2">
    <source>
        <dbReference type="EMBL" id="GGI24739.1"/>
    </source>
</evidence>
<dbReference type="RefSeq" id="WP_188412560.1">
    <property type="nucleotide sequence ID" value="NZ_BMDJ01000003.1"/>
</dbReference>
<evidence type="ECO:0000313" key="3">
    <source>
        <dbReference type="Proteomes" id="UP000645390"/>
    </source>
</evidence>
<dbReference type="EMBL" id="BMDJ01000003">
    <property type="protein sequence ID" value="GGI24739.1"/>
    <property type="molecule type" value="Genomic_DNA"/>
</dbReference>
<gene>
    <name evidence="2" type="ORF">GCM10008119_14160</name>
</gene>
<name>A0ABQ2BF62_9SPHI</name>
<dbReference type="Proteomes" id="UP000645390">
    <property type="component" value="Unassembled WGS sequence"/>
</dbReference>
<feature type="domain" description="Shedu protein SduA C-terminal" evidence="1">
    <location>
        <begin position="206"/>
        <end position="376"/>
    </location>
</feature>
<keyword evidence="3" id="KW-1185">Reference proteome</keyword>
<evidence type="ECO:0000259" key="1">
    <source>
        <dbReference type="Pfam" id="PF14082"/>
    </source>
</evidence>
<organism evidence="2 3">
    <name type="scientific">Pedobacter mendelii</name>
    <dbReference type="NCBI Taxonomy" id="1908240"/>
    <lineage>
        <taxon>Bacteria</taxon>
        <taxon>Pseudomonadati</taxon>
        <taxon>Bacteroidota</taxon>
        <taxon>Sphingobacteriia</taxon>
        <taxon>Sphingobacteriales</taxon>
        <taxon>Sphingobacteriaceae</taxon>
        <taxon>Pedobacter</taxon>
    </lineage>
</organism>
<comment type="caution">
    <text evidence="2">The sequence shown here is derived from an EMBL/GenBank/DDBJ whole genome shotgun (WGS) entry which is preliminary data.</text>
</comment>
<proteinExistence type="predicted"/>
<accession>A0ABQ2BF62</accession>
<sequence>MIDNTPQTDFDFYQIRKEGKIYISKAFKLSQNSTDTRNVKIVFEDSNIVIAGEINGILTLRQSTKKKQQVLVLVSQEDKQIKRLTLQRFDENKSGDFKTTNEHTFTFRGDEFQKLLAFLKSIEFIDFSNKDNFQIEDLSSNNGNKALIDSSEKAIIKVLKNTYGSERISLLNQIKNNLTKQDIDILLGRKDALEVFKNQLNNLEWSETDWQKFFDSQKWIFGYGLDYRMMTQFDREMNLTSVGTDNKEKVIVDFLMTFKDFTVTVEIKKPDTQIFDKTKNRSGTWSLSKGFIDAVTQVLEQKAEWCILGQNSNNYNKVGDRKLAQRTKDAKSILLIGNKSEFNDIENVRIREIKLDTFELFRRDSRNIEILTYDELFERANFIVNQQ</sequence>
<dbReference type="Pfam" id="PF14082">
    <property type="entry name" value="SduA_C"/>
    <property type="match status" value="1"/>
</dbReference>
<protein>
    <recommendedName>
        <fullName evidence="1">Shedu protein SduA C-terminal domain-containing protein</fullName>
    </recommendedName>
</protein>
<dbReference type="InterPro" id="IPR025359">
    <property type="entry name" value="SduA_C"/>
</dbReference>